<dbReference type="InterPro" id="IPR011009">
    <property type="entry name" value="Kinase-like_dom_sf"/>
</dbReference>
<evidence type="ECO:0000256" key="5">
    <source>
        <dbReference type="ARBA" id="ARBA00022840"/>
    </source>
</evidence>
<proteinExistence type="predicted"/>
<keyword evidence="2" id="KW-0808">Transferase</keyword>
<feature type="domain" description="Protein kinase" evidence="7">
    <location>
        <begin position="26"/>
        <end position="254"/>
    </location>
</feature>
<evidence type="ECO:0000256" key="4">
    <source>
        <dbReference type="ARBA" id="ARBA00022777"/>
    </source>
</evidence>
<sequence>MTNIPEEWLEKAISEGHINYFEYNKFTNPVEIGIGGFGKILKYKWRDNGLTVALKCLKVDTSINERTIKDFINELKLLRNICHHPNIIMFYGVTKDSNGYYTMILQYADEGTLREYLKANFIRLQWSDKRRIAREITRGLLFLHDNNIIHEDFHSKNILIHQKKSIIADFGRSKLINKTSMTSNSIIHGMPAYIEPNRLINHMYKCDRKSDIYSIGVILWEISSGKPPFQHITNEKIIVHISQGDKEEPIEAKL</sequence>
<name>A0A8H4EV16_GIGMA</name>
<evidence type="ECO:0000256" key="2">
    <source>
        <dbReference type="ARBA" id="ARBA00022679"/>
    </source>
</evidence>
<dbReference type="SUPFAM" id="SSF56112">
    <property type="entry name" value="Protein kinase-like (PK-like)"/>
    <property type="match status" value="1"/>
</dbReference>
<organism evidence="8 9">
    <name type="scientific">Gigaspora margarita</name>
    <dbReference type="NCBI Taxonomy" id="4874"/>
    <lineage>
        <taxon>Eukaryota</taxon>
        <taxon>Fungi</taxon>
        <taxon>Fungi incertae sedis</taxon>
        <taxon>Mucoromycota</taxon>
        <taxon>Glomeromycotina</taxon>
        <taxon>Glomeromycetes</taxon>
        <taxon>Diversisporales</taxon>
        <taxon>Gigasporaceae</taxon>
        <taxon>Gigaspora</taxon>
    </lineage>
</organism>
<dbReference type="Gene3D" id="1.10.510.10">
    <property type="entry name" value="Transferase(Phosphotransferase) domain 1"/>
    <property type="match status" value="1"/>
</dbReference>
<evidence type="ECO:0000259" key="7">
    <source>
        <dbReference type="PROSITE" id="PS50011"/>
    </source>
</evidence>
<dbReference type="OrthoDB" id="346907at2759"/>
<feature type="binding site" evidence="6">
    <location>
        <position position="55"/>
    </location>
    <ligand>
        <name>ATP</name>
        <dbReference type="ChEBI" id="CHEBI:30616"/>
    </ligand>
</feature>
<protein>
    <submittedName>
        <fullName evidence="8">Kinase-like protein</fullName>
    </submittedName>
</protein>
<gene>
    <name evidence="8" type="ORF">F8M41_008532</name>
</gene>
<accession>A0A8H4EV16</accession>
<dbReference type="PIRSF" id="PIRSF000654">
    <property type="entry name" value="Integrin-linked_kinase"/>
    <property type="match status" value="1"/>
</dbReference>
<evidence type="ECO:0000256" key="1">
    <source>
        <dbReference type="ARBA" id="ARBA00022527"/>
    </source>
</evidence>
<keyword evidence="9" id="KW-1185">Reference proteome</keyword>
<evidence type="ECO:0000313" key="8">
    <source>
        <dbReference type="EMBL" id="KAF0558611.1"/>
    </source>
</evidence>
<dbReference type="PROSITE" id="PS50011">
    <property type="entry name" value="PROTEIN_KINASE_DOM"/>
    <property type="match status" value="1"/>
</dbReference>
<dbReference type="InterPro" id="IPR000719">
    <property type="entry name" value="Prot_kinase_dom"/>
</dbReference>
<keyword evidence="1" id="KW-0723">Serine/threonine-protein kinase</keyword>
<dbReference type="Proteomes" id="UP000439903">
    <property type="component" value="Unassembled WGS sequence"/>
</dbReference>
<keyword evidence="3 6" id="KW-0547">Nucleotide-binding</keyword>
<reference evidence="8 9" key="1">
    <citation type="journal article" date="2019" name="Environ. Microbiol.">
        <title>At the nexus of three kingdoms: the genome of the mycorrhizal fungus Gigaspora margarita provides insights into plant, endobacterial and fungal interactions.</title>
        <authorList>
            <person name="Venice F."/>
            <person name="Ghignone S."/>
            <person name="Salvioli di Fossalunga A."/>
            <person name="Amselem J."/>
            <person name="Novero M."/>
            <person name="Xianan X."/>
            <person name="Sedzielewska Toro K."/>
            <person name="Morin E."/>
            <person name="Lipzen A."/>
            <person name="Grigoriev I.V."/>
            <person name="Henrissat B."/>
            <person name="Martin F.M."/>
            <person name="Bonfante P."/>
        </authorList>
    </citation>
    <scope>NUCLEOTIDE SEQUENCE [LARGE SCALE GENOMIC DNA]</scope>
    <source>
        <strain evidence="8 9">BEG34</strain>
    </source>
</reference>
<dbReference type="GO" id="GO:0005524">
    <property type="term" value="F:ATP binding"/>
    <property type="evidence" value="ECO:0007669"/>
    <property type="project" value="UniProtKB-UniRule"/>
</dbReference>
<evidence type="ECO:0000313" key="9">
    <source>
        <dbReference type="Proteomes" id="UP000439903"/>
    </source>
</evidence>
<dbReference type="InterPro" id="IPR017441">
    <property type="entry name" value="Protein_kinase_ATP_BS"/>
</dbReference>
<dbReference type="AlphaFoldDB" id="A0A8H4EV16"/>
<evidence type="ECO:0000256" key="6">
    <source>
        <dbReference type="PROSITE-ProRule" id="PRU10141"/>
    </source>
</evidence>
<dbReference type="PANTHER" id="PTHR11584">
    <property type="entry name" value="SERINE/THREONINE PROTEIN KINASE"/>
    <property type="match status" value="1"/>
</dbReference>
<keyword evidence="5 6" id="KW-0067">ATP-binding</keyword>
<dbReference type="Pfam" id="PF00069">
    <property type="entry name" value="Pkinase"/>
    <property type="match status" value="1"/>
</dbReference>
<keyword evidence="4 8" id="KW-0418">Kinase</keyword>
<evidence type="ECO:0000256" key="3">
    <source>
        <dbReference type="ARBA" id="ARBA00022741"/>
    </source>
</evidence>
<dbReference type="PANTHER" id="PTHR11584:SF369">
    <property type="entry name" value="MITOGEN-ACTIVATED PROTEIN KINASE KINASE KINASE 19-RELATED"/>
    <property type="match status" value="1"/>
</dbReference>
<dbReference type="GO" id="GO:0004674">
    <property type="term" value="F:protein serine/threonine kinase activity"/>
    <property type="evidence" value="ECO:0007669"/>
    <property type="project" value="UniProtKB-KW"/>
</dbReference>
<dbReference type="PROSITE" id="PS00107">
    <property type="entry name" value="PROTEIN_KINASE_ATP"/>
    <property type="match status" value="1"/>
</dbReference>
<comment type="caution">
    <text evidence="8">The sequence shown here is derived from an EMBL/GenBank/DDBJ whole genome shotgun (WGS) entry which is preliminary data.</text>
</comment>
<dbReference type="EMBL" id="WTPW01000020">
    <property type="protein sequence ID" value="KAF0558611.1"/>
    <property type="molecule type" value="Genomic_DNA"/>
</dbReference>